<accession>A0A2I0IED0</accession>
<proteinExistence type="predicted"/>
<comment type="caution">
    <text evidence="1">The sequence shown here is derived from an EMBL/GenBank/DDBJ whole genome shotgun (WGS) entry which is preliminary data.</text>
</comment>
<evidence type="ECO:0000313" key="2">
    <source>
        <dbReference type="Proteomes" id="UP000233551"/>
    </source>
</evidence>
<dbReference type="Proteomes" id="UP000233551">
    <property type="component" value="Unassembled WGS sequence"/>
</dbReference>
<reference evidence="1 2" key="1">
    <citation type="submission" date="2017-11" db="EMBL/GenBank/DDBJ databases">
        <title>De-novo sequencing of pomegranate (Punica granatum L.) genome.</title>
        <authorList>
            <person name="Akparov Z."/>
            <person name="Amiraslanov A."/>
            <person name="Hajiyeva S."/>
            <person name="Abbasov M."/>
            <person name="Kaur K."/>
            <person name="Hamwieh A."/>
            <person name="Solovyev V."/>
            <person name="Salamov A."/>
            <person name="Braich B."/>
            <person name="Kosarev P."/>
            <person name="Mahmoud A."/>
            <person name="Hajiyev E."/>
            <person name="Babayeva S."/>
            <person name="Izzatullayeva V."/>
            <person name="Mammadov A."/>
            <person name="Mammadov A."/>
            <person name="Sharifova S."/>
            <person name="Ojaghi J."/>
            <person name="Eynullazada K."/>
            <person name="Bayramov B."/>
            <person name="Abdulazimova A."/>
            <person name="Shahmuradov I."/>
        </authorList>
    </citation>
    <scope>NUCLEOTIDE SEQUENCE [LARGE SCALE GENOMIC DNA]</scope>
    <source>
        <strain evidence="2">cv. AG2017</strain>
        <tissue evidence="1">Leaf</tissue>
    </source>
</reference>
<protein>
    <submittedName>
        <fullName evidence="1">Uncharacterized protein</fullName>
    </submittedName>
</protein>
<gene>
    <name evidence="1" type="ORF">CRG98_037260</name>
</gene>
<dbReference type="EMBL" id="PGOL01003194">
    <property type="protein sequence ID" value="PKI42341.1"/>
    <property type="molecule type" value="Genomic_DNA"/>
</dbReference>
<organism evidence="1 2">
    <name type="scientific">Punica granatum</name>
    <name type="common">Pomegranate</name>
    <dbReference type="NCBI Taxonomy" id="22663"/>
    <lineage>
        <taxon>Eukaryota</taxon>
        <taxon>Viridiplantae</taxon>
        <taxon>Streptophyta</taxon>
        <taxon>Embryophyta</taxon>
        <taxon>Tracheophyta</taxon>
        <taxon>Spermatophyta</taxon>
        <taxon>Magnoliopsida</taxon>
        <taxon>eudicotyledons</taxon>
        <taxon>Gunneridae</taxon>
        <taxon>Pentapetalae</taxon>
        <taxon>rosids</taxon>
        <taxon>malvids</taxon>
        <taxon>Myrtales</taxon>
        <taxon>Lythraceae</taxon>
        <taxon>Punica</taxon>
    </lineage>
</organism>
<name>A0A2I0IED0_PUNGR</name>
<keyword evidence="2" id="KW-1185">Reference proteome</keyword>
<sequence>MSEGRLTNPPIFSVQFTPASPLDFSAVLARCLCAFASPPPPYPKKKEKEEEELRSFHPGVGIVLVSRSGMMSAAPRTSHETLARTIIVFESSRKPQVVGSPDPKLANTVLELGEGVGPQ</sequence>
<dbReference type="AlphaFoldDB" id="A0A2I0IED0"/>
<evidence type="ECO:0000313" key="1">
    <source>
        <dbReference type="EMBL" id="PKI42341.1"/>
    </source>
</evidence>